<dbReference type="GO" id="GO:0006355">
    <property type="term" value="P:regulation of DNA-templated transcription"/>
    <property type="evidence" value="ECO:0007669"/>
    <property type="project" value="InterPro"/>
</dbReference>
<dbReference type="Gene3D" id="1.10.10.60">
    <property type="entry name" value="Homeodomain-like"/>
    <property type="match status" value="1"/>
</dbReference>
<dbReference type="STRING" id="484498.SAMN05421686_10182"/>
<dbReference type="Pfam" id="PF25601">
    <property type="entry name" value="AAA_lid_14"/>
    <property type="match status" value="1"/>
</dbReference>
<dbReference type="SUPFAM" id="SSF52172">
    <property type="entry name" value="CheY-like"/>
    <property type="match status" value="1"/>
</dbReference>
<accession>A0A1N7IWQ9</accession>
<evidence type="ECO:0000256" key="5">
    <source>
        <dbReference type="PROSITE-ProRule" id="PRU00169"/>
    </source>
</evidence>
<dbReference type="Pfam" id="PF02954">
    <property type="entry name" value="HTH_8"/>
    <property type="match status" value="1"/>
</dbReference>
<protein>
    <submittedName>
        <fullName evidence="8">Two-component response regulator PilR</fullName>
    </submittedName>
</protein>
<dbReference type="SUPFAM" id="SSF52540">
    <property type="entry name" value="P-loop containing nucleoside triphosphate hydrolases"/>
    <property type="match status" value="1"/>
</dbReference>
<dbReference type="GO" id="GO:0000160">
    <property type="term" value="P:phosphorelay signal transduction system"/>
    <property type="evidence" value="ECO:0007669"/>
    <property type="project" value="InterPro"/>
</dbReference>
<dbReference type="CDD" id="cd00009">
    <property type="entry name" value="AAA"/>
    <property type="match status" value="1"/>
</dbReference>
<dbReference type="GO" id="GO:0043565">
    <property type="term" value="F:sequence-specific DNA binding"/>
    <property type="evidence" value="ECO:0007669"/>
    <property type="project" value="InterPro"/>
</dbReference>
<keyword evidence="9" id="KW-1185">Reference proteome</keyword>
<dbReference type="InterPro" id="IPR009057">
    <property type="entry name" value="Homeodomain-like_sf"/>
</dbReference>
<evidence type="ECO:0000256" key="2">
    <source>
        <dbReference type="ARBA" id="ARBA00022840"/>
    </source>
</evidence>
<dbReference type="InterPro" id="IPR002197">
    <property type="entry name" value="HTH_Fis"/>
</dbReference>
<name>A0A1N7IWQ9_9GAMM</name>
<dbReference type="PANTHER" id="PTHR32071:SF100">
    <property type="entry name" value="RESPONSE REGULATOR PROTEIN PILR"/>
    <property type="match status" value="1"/>
</dbReference>
<dbReference type="Pfam" id="PF00158">
    <property type="entry name" value="Sigma54_activat"/>
    <property type="match status" value="1"/>
</dbReference>
<dbReference type="EMBL" id="FTOH01000001">
    <property type="protein sequence ID" value="SIS41525.1"/>
    <property type="molecule type" value="Genomic_DNA"/>
</dbReference>
<evidence type="ECO:0000313" key="9">
    <source>
        <dbReference type="Proteomes" id="UP000185639"/>
    </source>
</evidence>
<dbReference type="Gene3D" id="3.40.50.300">
    <property type="entry name" value="P-loop containing nucleotide triphosphate hydrolases"/>
    <property type="match status" value="1"/>
</dbReference>
<evidence type="ECO:0000259" key="6">
    <source>
        <dbReference type="PROSITE" id="PS50045"/>
    </source>
</evidence>
<dbReference type="PROSITE" id="PS50110">
    <property type="entry name" value="RESPONSE_REGULATORY"/>
    <property type="match status" value="1"/>
</dbReference>
<dbReference type="InterPro" id="IPR058031">
    <property type="entry name" value="AAA_lid_NorR"/>
</dbReference>
<keyword evidence="1" id="KW-0547">Nucleotide-binding</keyword>
<dbReference type="PANTHER" id="PTHR32071">
    <property type="entry name" value="TRANSCRIPTIONAL REGULATORY PROTEIN"/>
    <property type="match status" value="1"/>
</dbReference>
<dbReference type="SUPFAM" id="SSF46689">
    <property type="entry name" value="Homeodomain-like"/>
    <property type="match status" value="1"/>
</dbReference>
<keyword evidence="2" id="KW-0067">ATP-binding</keyword>
<evidence type="ECO:0000259" key="7">
    <source>
        <dbReference type="PROSITE" id="PS50110"/>
    </source>
</evidence>
<proteinExistence type="predicted"/>
<sequence length="450" mass="49942">MTDRKTTAMLPDLCALIVDDEQDIRALIGMALERIDIQCEQAANVTEAMALLESRNFHFCITDMKLPDGDGVQLIHHCNRNYPDMPVAMITAFGNMEVGVNALKAGAFDVVAKPLDIQQLRNLATAALRLSKVTGTLPEQCTNLIIGDSSPMKELRTTLRKVGRTQAPVFIQGEYGTGKEGIARAIHLLSTRATHPFITVNCDALQDENAAATLFGYCDDSGTLHHGLVQNANLGTLFLNNIEHLSTEFQAQLLQLLTDKKVRALHDAQEQDLDVRIISASSADLPALASACHFRQDLLFRIRVVHLSVPPLRTHREDIPQLTTHLLQTYASQWDMPEVSVSDEALQAISEYDFPGNTRELDAILQRAFTLMEGEEIQLSDLSFEPETPQGGYHSNSEAVGDLEGYLERLEREAIEEALNATRWNKTAAAERLGISFRALRYRLKKLAID</sequence>
<gene>
    <name evidence="8" type="ORF">SAMN05421686_10182</name>
</gene>
<feature type="modified residue" description="4-aspartylphosphate" evidence="5">
    <location>
        <position position="63"/>
    </location>
</feature>
<dbReference type="Gene3D" id="1.10.8.60">
    <property type="match status" value="1"/>
</dbReference>
<dbReference type="InterPro" id="IPR027417">
    <property type="entry name" value="P-loop_NTPase"/>
</dbReference>
<dbReference type="SMART" id="SM00448">
    <property type="entry name" value="REC"/>
    <property type="match status" value="1"/>
</dbReference>
<dbReference type="AlphaFoldDB" id="A0A1N7IWQ9"/>
<evidence type="ECO:0000256" key="3">
    <source>
        <dbReference type="ARBA" id="ARBA00023015"/>
    </source>
</evidence>
<feature type="domain" description="Sigma-54 factor interaction" evidence="6">
    <location>
        <begin position="145"/>
        <end position="370"/>
    </location>
</feature>
<dbReference type="InterPro" id="IPR011006">
    <property type="entry name" value="CheY-like_superfamily"/>
</dbReference>
<feature type="domain" description="Response regulatory" evidence="7">
    <location>
        <begin position="14"/>
        <end position="128"/>
    </location>
</feature>
<dbReference type="InterPro" id="IPR001789">
    <property type="entry name" value="Sig_transdc_resp-reg_receiver"/>
</dbReference>
<evidence type="ECO:0000313" key="8">
    <source>
        <dbReference type="EMBL" id="SIS41525.1"/>
    </source>
</evidence>
<dbReference type="InterPro" id="IPR002078">
    <property type="entry name" value="Sigma_54_int"/>
</dbReference>
<dbReference type="PROSITE" id="PS50045">
    <property type="entry name" value="SIGMA54_INTERACT_4"/>
    <property type="match status" value="1"/>
</dbReference>
<dbReference type="GO" id="GO:0005524">
    <property type="term" value="F:ATP binding"/>
    <property type="evidence" value="ECO:0007669"/>
    <property type="project" value="UniProtKB-KW"/>
</dbReference>
<evidence type="ECO:0000256" key="4">
    <source>
        <dbReference type="ARBA" id="ARBA00023163"/>
    </source>
</evidence>
<dbReference type="Pfam" id="PF00072">
    <property type="entry name" value="Response_reg"/>
    <property type="match status" value="1"/>
</dbReference>
<dbReference type="Gene3D" id="3.40.50.2300">
    <property type="match status" value="1"/>
</dbReference>
<dbReference type="PRINTS" id="PR01590">
    <property type="entry name" value="HTHFIS"/>
</dbReference>
<evidence type="ECO:0000256" key="1">
    <source>
        <dbReference type="ARBA" id="ARBA00022741"/>
    </source>
</evidence>
<dbReference type="Proteomes" id="UP000185639">
    <property type="component" value="Unassembled WGS sequence"/>
</dbReference>
<reference evidence="9" key="1">
    <citation type="submission" date="2017-01" db="EMBL/GenBank/DDBJ databases">
        <authorList>
            <person name="Varghese N."/>
            <person name="Submissions S."/>
        </authorList>
    </citation>
    <scope>NUCLEOTIDE SEQUENCE [LARGE SCALE GENOMIC DNA]</scope>
    <source>
        <strain evidence="9">DSM 24913</strain>
    </source>
</reference>
<organism evidence="8 9">
    <name type="scientific">Thalassolituus maritimus</name>
    <dbReference type="NCBI Taxonomy" id="484498"/>
    <lineage>
        <taxon>Bacteria</taxon>
        <taxon>Pseudomonadati</taxon>
        <taxon>Pseudomonadota</taxon>
        <taxon>Gammaproteobacteria</taxon>
        <taxon>Oceanospirillales</taxon>
        <taxon>Oceanospirillaceae</taxon>
        <taxon>Thalassolituus</taxon>
    </lineage>
</organism>
<keyword evidence="3" id="KW-0805">Transcription regulation</keyword>
<keyword evidence="5" id="KW-0597">Phosphoprotein</keyword>
<keyword evidence="4" id="KW-0804">Transcription</keyword>